<proteinExistence type="predicted"/>
<protein>
    <submittedName>
        <fullName evidence="4">Erythronate-4-phosphate dehydrogenase domain-containing protein</fullName>
    </submittedName>
</protein>
<dbReference type="GO" id="GO:0016491">
    <property type="term" value="F:oxidoreductase activity"/>
    <property type="evidence" value="ECO:0007669"/>
    <property type="project" value="UniProtKB-KW"/>
</dbReference>
<dbReference type="Pfam" id="PF02826">
    <property type="entry name" value="2-Hacid_dh_C"/>
    <property type="match status" value="1"/>
</dbReference>
<feature type="domain" description="D-isomer specific 2-hydroxyacid dehydrogenase NAD-binding" evidence="3">
    <location>
        <begin position="157"/>
        <end position="330"/>
    </location>
</feature>
<dbReference type="EMBL" id="NWUJ01000002">
    <property type="protein sequence ID" value="PFH37079.1"/>
    <property type="molecule type" value="Genomic_DNA"/>
</dbReference>
<dbReference type="VEuPathDB" id="ToxoDB:BESB_035370"/>
<name>A0A2A9MGN8_BESBE</name>
<evidence type="ECO:0000313" key="5">
    <source>
        <dbReference type="Proteomes" id="UP000224006"/>
    </source>
</evidence>
<dbReference type="Proteomes" id="UP000224006">
    <property type="component" value="Chromosome II"/>
</dbReference>
<evidence type="ECO:0000256" key="1">
    <source>
        <dbReference type="ARBA" id="ARBA00023002"/>
    </source>
</evidence>
<dbReference type="KEGG" id="bbes:BESB_035370"/>
<dbReference type="InterPro" id="IPR036291">
    <property type="entry name" value="NAD(P)-bd_dom_sf"/>
</dbReference>
<dbReference type="RefSeq" id="XP_029221088.1">
    <property type="nucleotide sequence ID" value="XM_029362123.1"/>
</dbReference>
<dbReference type="AlphaFoldDB" id="A0A2A9MGN8"/>
<keyword evidence="2" id="KW-0520">NAD</keyword>
<keyword evidence="1" id="KW-0560">Oxidoreductase</keyword>
<dbReference type="InterPro" id="IPR006140">
    <property type="entry name" value="D-isomer_DH_NAD-bd"/>
</dbReference>
<dbReference type="OrthoDB" id="415873at2759"/>
<dbReference type="PANTHER" id="PTHR43333:SF1">
    <property type="entry name" value="D-ISOMER SPECIFIC 2-HYDROXYACID DEHYDROGENASE NAD-BINDING DOMAIN-CONTAINING PROTEIN"/>
    <property type="match status" value="1"/>
</dbReference>
<dbReference type="GeneID" id="40308518"/>
<gene>
    <name evidence="4" type="ORF">BESB_035370</name>
</gene>
<dbReference type="SUPFAM" id="SSF52283">
    <property type="entry name" value="Formate/glycerate dehydrogenase catalytic domain-like"/>
    <property type="match status" value="1"/>
</dbReference>
<dbReference type="PANTHER" id="PTHR43333">
    <property type="entry name" value="2-HACID_DH_C DOMAIN-CONTAINING PROTEIN"/>
    <property type="match status" value="1"/>
</dbReference>
<organism evidence="4 5">
    <name type="scientific">Besnoitia besnoiti</name>
    <name type="common">Apicomplexan protozoan</name>
    <dbReference type="NCBI Taxonomy" id="94643"/>
    <lineage>
        <taxon>Eukaryota</taxon>
        <taxon>Sar</taxon>
        <taxon>Alveolata</taxon>
        <taxon>Apicomplexa</taxon>
        <taxon>Conoidasida</taxon>
        <taxon>Coccidia</taxon>
        <taxon>Eucoccidiorida</taxon>
        <taxon>Eimeriorina</taxon>
        <taxon>Sarcocystidae</taxon>
        <taxon>Besnoitia</taxon>
    </lineage>
</organism>
<comment type="caution">
    <text evidence="4">The sequence shown here is derived from an EMBL/GenBank/DDBJ whole genome shotgun (WGS) entry which is preliminary data.</text>
</comment>
<dbReference type="CDD" id="cd05300">
    <property type="entry name" value="2-Hacid_dh_1"/>
    <property type="match status" value="1"/>
</dbReference>
<evidence type="ECO:0000313" key="4">
    <source>
        <dbReference type="EMBL" id="PFH37079.1"/>
    </source>
</evidence>
<keyword evidence="5" id="KW-1185">Reference proteome</keyword>
<dbReference type="STRING" id="94643.A0A2A9MGN8"/>
<evidence type="ECO:0000256" key="2">
    <source>
        <dbReference type="ARBA" id="ARBA00023027"/>
    </source>
</evidence>
<dbReference type="SUPFAM" id="SSF51735">
    <property type="entry name" value="NAD(P)-binding Rossmann-fold domains"/>
    <property type="match status" value="1"/>
</dbReference>
<accession>A0A2A9MGN8</accession>
<dbReference type="GO" id="GO:0051287">
    <property type="term" value="F:NAD binding"/>
    <property type="evidence" value="ECO:0007669"/>
    <property type="project" value="InterPro"/>
</dbReference>
<sequence length="373" mass="41108">MAVSHASSAAPLSLAVLLKEEVPRDTPCTLEAPESISRVVFPRFLEFLRAKYPTQTFNILTAWSPESAAQQAEKLKDVSVVFIIDTDPAVFAAVYEHATNLRWVHIHSVGVDRFAPFLLAAKSHRNPAKTLAEDPAFLVTNGKGVFTPALAEYVATALLYFAKDVRRLEKLKKENAWEPFPMSQLRGKTVGFLGFGEIARETAKLLQAFGMRCTALKRTASEKDALAERIWTSADPDGIEFFRSADYIVCSLPATPETTHAVGRKEFAAMKPSAVFISIGRGSVVDEAALLEALKNKTIAAAALDVFHTEPLPATSPLWAAENLLISSHCCDWVKDHSASDAFRVFDENFSRFQQGAQRQENMYTPINKALGY</sequence>
<reference evidence="4 5" key="1">
    <citation type="submission" date="2017-09" db="EMBL/GenBank/DDBJ databases">
        <title>Genome sequencing of Besnoitia besnoiti strain Bb-Ger1.</title>
        <authorList>
            <person name="Schares G."/>
            <person name="Venepally P."/>
            <person name="Lorenzi H.A."/>
        </authorList>
    </citation>
    <scope>NUCLEOTIDE SEQUENCE [LARGE SCALE GENOMIC DNA]</scope>
    <source>
        <strain evidence="4 5">Bb-Ger1</strain>
    </source>
</reference>
<dbReference type="Gene3D" id="3.40.50.720">
    <property type="entry name" value="NAD(P)-binding Rossmann-like Domain"/>
    <property type="match status" value="2"/>
</dbReference>
<evidence type="ECO:0000259" key="3">
    <source>
        <dbReference type="Pfam" id="PF02826"/>
    </source>
</evidence>